<dbReference type="OrthoDB" id="1003359at2"/>
<accession>A0A1C3ZI65</accession>
<protein>
    <submittedName>
        <fullName evidence="2">Uncharacterized protein</fullName>
    </submittedName>
</protein>
<evidence type="ECO:0000313" key="3">
    <source>
        <dbReference type="Proteomes" id="UP000242818"/>
    </source>
</evidence>
<proteinExistence type="predicted"/>
<evidence type="ECO:0000256" key="1">
    <source>
        <dbReference type="SAM" id="SignalP"/>
    </source>
</evidence>
<dbReference type="STRING" id="1335309.GA0116948_101404"/>
<dbReference type="AlphaFoldDB" id="A0A1C3ZI65"/>
<reference evidence="2 3" key="1">
    <citation type="submission" date="2016-08" db="EMBL/GenBank/DDBJ databases">
        <authorList>
            <person name="Seilhamer J.J."/>
        </authorList>
    </citation>
    <scope>NUCLEOTIDE SEQUENCE [LARGE SCALE GENOMIC DNA]</scope>
    <source>
        <strain evidence="2 3">A37T2</strain>
    </source>
</reference>
<name>A0A1C3ZI65_9BACT</name>
<dbReference type="RefSeq" id="WP_089708474.1">
    <property type="nucleotide sequence ID" value="NZ_FMAR01000001.1"/>
</dbReference>
<dbReference type="EMBL" id="FMAR01000001">
    <property type="protein sequence ID" value="SCB81910.1"/>
    <property type="molecule type" value="Genomic_DNA"/>
</dbReference>
<organism evidence="2 3">
    <name type="scientific">Chitinophaga costaii</name>
    <dbReference type="NCBI Taxonomy" id="1335309"/>
    <lineage>
        <taxon>Bacteria</taxon>
        <taxon>Pseudomonadati</taxon>
        <taxon>Bacteroidota</taxon>
        <taxon>Chitinophagia</taxon>
        <taxon>Chitinophagales</taxon>
        <taxon>Chitinophagaceae</taxon>
        <taxon>Chitinophaga</taxon>
    </lineage>
</organism>
<dbReference type="Proteomes" id="UP000242818">
    <property type="component" value="Unassembled WGS sequence"/>
</dbReference>
<feature type="signal peptide" evidence="1">
    <location>
        <begin position="1"/>
        <end position="20"/>
    </location>
</feature>
<evidence type="ECO:0000313" key="2">
    <source>
        <dbReference type="EMBL" id="SCB81910.1"/>
    </source>
</evidence>
<sequence length="204" mass="22567">MKKIKLLVFFLVALTGQGVAQTLSEFLANSQLPLTFLGVDFSQMRYLHAPSLHPGQFKSQVIPDINTEVVNHPQRYDIAASFYRQAVHNDLSQVKQINASIDTSVIKSNTATDFQRLQPADIASVARHYSGEGIGLLFVVEAADCKSWKVAVYVVLTALGTGEVLLSKRYIKRGRAGIQWTAALAATLKDISGRDYKRWKKANS</sequence>
<keyword evidence="3" id="KW-1185">Reference proteome</keyword>
<feature type="chain" id="PRO_5008688096" evidence="1">
    <location>
        <begin position="21"/>
        <end position="204"/>
    </location>
</feature>
<gene>
    <name evidence="2" type="ORF">GA0116948_101404</name>
</gene>
<keyword evidence="1" id="KW-0732">Signal</keyword>